<keyword evidence="3 6" id="KW-0812">Transmembrane</keyword>
<dbReference type="EMBL" id="JBGEHV010000032">
    <property type="protein sequence ID" value="MEY8041177.1"/>
    <property type="molecule type" value="Genomic_DNA"/>
</dbReference>
<comment type="subcellular location">
    <subcellularLocation>
        <location evidence="1">Cell membrane</location>
        <topology evidence="1">Multi-pass membrane protein</topology>
    </subcellularLocation>
</comment>
<evidence type="ECO:0000256" key="4">
    <source>
        <dbReference type="ARBA" id="ARBA00022989"/>
    </source>
</evidence>
<evidence type="ECO:0000256" key="1">
    <source>
        <dbReference type="ARBA" id="ARBA00004651"/>
    </source>
</evidence>
<evidence type="ECO:0000256" key="3">
    <source>
        <dbReference type="ARBA" id="ARBA00022692"/>
    </source>
</evidence>
<evidence type="ECO:0000256" key="5">
    <source>
        <dbReference type="ARBA" id="ARBA00023136"/>
    </source>
</evidence>
<comment type="caution">
    <text evidence="8">The sequence shown here is derived from an EMBL/GenBank/DDBJ whole genome shotgun (WGS) entry which is preliminary data.</text>
</comment>
<organism evidence="8 9">
    <name type="scientific">Saccharopolyspora cebuensis</name>
    <dbReference type="NCBI Taxonomy" id="418759"/>
    <lineage>
        <taxon>Bacteria</taxon>
        <taxon>Bacillati</taxon>
        <taxon>Actinomycetota</taxon>
        <taxon>Actinomycetes</taxon>
        <taxon>Pseudonocardiales</taxon>
        <taxon>Pseudonocardiaceae</taxon>
        <taxon>Saccharopolyspora</taxon>
    </lineage>
</organism>
<feature type="transmembrane region" description="Helical" evidence="6">
    <location>
        <begin position="45"/>
        <end position="73"/>
    </location>
</feature>
<dbReference type="PANTHER" id="PTHR35007:SF4">
    <property type="entry name" value="CONSERVED TRANSMEMBRANE PROTEIN-RELATED"/>
    <property type="match status" value="1"/>
</dbReference>
<sequence>MLITTASCLALALLCWPDLRARDRLAATGSGATGPGRPAVPLLRWAPIPVAAVLGFLLLGPAGAVAALLLGALARRYARSRRGIRRRLELADELTAGLRLLVAQLRAGAHPAVAADGAAQESGPAVGAAFRAMSTAARWGGDVPEALVESGAPTGLTAPLARLSRAWALADRHGVALAELVDAVRRDVDRRAAFRREVEAELAGPRSTAAVLTALPVVGLALGEAVGTAPLAVLGDGLSGQLLLLTGAGLLAAGIAWTTRLTEAVVPP</sequence>
<name>A0ABV4CJA7_9PSEU</name>
<proteinExistence type="predicted"/>
<dbReference type="Proteomes" id="UP001564626">
    <property type="component" value="Unassembled WGS sequence"/>
</dbReference>
<reference evidence="8 9" key="1">
    <citation type="submission" date="2024-08" db="EMBL/GenBank/DDBJ databases">
        <title>Genome mining of Saccharopolyspora cebuensis PGLac3 from Nigerian medicinal plant.</title>
        <authorList>
            <person name="Ezeobiora C.E."/>
            <person name="Igbokwe N.H."/>
            <person name="Amin D.H."/>
            <person name="Mendie U.E."/>
        </authorList>
    </citation>
    <scope>NUCLEOTIDE SEQUENCE [LARGE SCALE GENOMIC DNA]</scope>
    <source>
        <strain evidence="8 9">PGLac3</strain>
    </source>
</reference>
<keyword evidence="9" id="KW-1185">Reference proteome</keyword>
<evidence type="ECO:0000313" key="9">
    <source>
        <dbReference type="Proteomes" id="UP001564626"/>
    </source>
</evidence>
<gene>
    <name evidence="8" type="ORF">AB8O55_17355</name>
</gene>
<keyword evidence="4 6" id="KW-1133">Transmembrane helix</keyword>
<keyword evidence="2" id="KW-1003">Cell membrane</keyword>
<evidence type="ECO:0000256" key="2">
    <source>
        <dbReference type="ARBA" id="ARBA00022475"/>
    </source>
</evidence>
<feature type="domain" description="Type II secretion system protein GspF" evidence="7">
    <location>
        <begin position="98"/>
        <end position="221"/>
    </location>
</feature>
<evidence type="ECO:0000313" key="8">
    <source>
        <dbReference type="EMBL" id="MEY8041177.1"/>
    </source>
</evidence>
<dbReference type="RefSeq" id="WP_345359096.1">
    <property type="nucleotide sequence ID" value="NZ_BAABII010000004.1"/>
</dbReference>
<protein>
    <submittedName>
        <fullName evidence="8">Type II secretion system F family protein</fullName>
    </submittedName>
</protein>
<dbReference type="PANTHER" id="PTHR35007">
    <property type="entry name" value="INTEGRAL MEMBRANE PROTEIN-RELATED"/>
    <property type="match status" value="1"/>
</dbReference>
<evidence type="ECO:0000259" key="7">
    <source>
        <dbReference type="Pfam" id="PF00482"/>
    </source>
</evidence>
<dbReference type="InterPro" id="IPR018076">
    <property type="entry name" value="T2SS_GspF_dom"/>
</dbReference>
<dbReference type="Pfam" id="PF00482">
    <property type="entry name" value="T2SSF"/>
    <property type="match status" value="1"/>
</dbReference>
<evidence type="ECO:0000256" key="6">
    <source>
        <dbReference type="SAM" id="Phobius"/>
    </source>
</evidence>
<accession>A0ABV4CJA7</accession>
<keyword evidence="5 6" id="KW-0472">Membrane</keyword>